<feature type="region of interest" description="Disordered" evidence="1">
    <location>
        <begin position="1"/>
        <end position="33"/>
    </location>
</feature>
<feature type="transmembrane region" description="Helical" evidence="2">
    <location>
        <begin position="42"/>
        <end position="60"/>
    </location>
</feature>
<evidence type="ECO:0000256" key="1">
    <source>
        <dbReference type="SAM" id="MobiDB-lite"/>
    </source>
</evidence>
<dbReference type="Proteomes" id="UP001500683">
    <property type="component" value="Unassembled WGS sequence"/>
</dbReference>
<dbReference type="RefSeq" id="WP_344954390.1">
    <property type="nucleotide sequence ID" value="NZ_BAAAZG010000047.1"/>
</dbReference>
<evidence type="ECO:0000259" key="3">
    <source>
        <dbReference type="Pfam" id="PF14258"/>
    </source>
</evidence>
<name>A0ABP7WL22_9ACTN</name>
<comment type="caution">
    <text evidence="4">The sequence shown here is derived from an EMBL/GenBank/DDBJ whole genome shotgun (WGS) entry which is preliminary data.</text>
</comment>
<keyword evidence="5" id="KW-1185">Reference proteome</keyword>
<dbReference type="InterPro" id="IPR025646">
    <property type="entry name" value="DUF4350"/>
</dbReference>
<dbReference type="EMBL" id="BAAAZG010000047">
    <property type="protein sequence ID" value="GAA4091260.1"/>
    <property type="molecule type" value="Genomic_DNA"/>
</dbReference>
<feature type="compositionally biased region" description="Low complexity" evidence="1">
    <location>
        <begin position="1"/>
        <end position="26"/>
    </location>
</feature>
<protein>
    <submittedName>
        <fullName evidence="4">DUF4350 domain-containing protein</fullName>
    </submittedName>
</protein>
<keyword evidence="2" id="KW-0472">Membrane</keyword>
<organism evidence="4 5">
    <name type="scientific">Actinomadura miaoliensis</name>
    <dbReference type="NCBI Taxonomy" id="430685"/>
    <lineage>
        <taxon>Bacteria</taxon>
        <taxon>Bacillati</taxon>
        <taxon>Actinomycetota</taxon>
        <taxon>Actinomycetes</taxon>
        <taxon>Streptosporangiales</taxon>
        <taxon>Thermomonosporaceae</taxon>
        <taxon>Actinomadura</taxon>
    </lineage>
</organism>
<sequence>MTSTLTPGPPDTTGAPSAPSAAEGGEPTAGQVARRRWRASRGVLAAVLGLVVIAVILAALRPETSRQNLDPQSASPGGTRALAEILRQRGTPVAVSRSAGDAAERATSTSVTVITRSERLTQSDIDRLRRAPGDLLLVAPSRRVLTGLAPGVQVASSSFEDTDVPGCTLQAATLAGSVTFGQSDTYEVPPGTTACYHAEAFPRLVQLRLDGARTVTVLGSPRPLTNEYLGDEGNAALAMNLAGARSSVVWLIPDLPDPGSASGDQTLGDLVPFGVKLFFLQLVLAVAVVAMWRARRLGPVVAEALPVVVRSAETVEGRARLYRAHHARDRAADALRAGARDRLVPLLGLPRSAAQDPNAAQEIVTAVAQRVRAAGAGAPPGAAQTGTFSTGPDGRLLYDEATIGAALYGPEPADDAGLVWLSDVLDDLERQVRQS</sequence>
<proteinExistence type="predicted"/>
<gene>
    <name evidence="4" type="ORF">GCM10022214_60350</name>
</gene>
<dbReference type="Pfam" id="PF14258">
    <property type="entry name" value="DUF4350"/>
    <property type="match status" value="1"/>
</dbReference>
<keyword evidence="2" id="KW-0812">Transmembrane</keyword>
<keyword evidence="2" id="KW-1133">Transmembrane helix</keyword>
<evidence type="ECO:0000313" key="4">
    <source>
        <dbReference type="EMBL" id="GAA4091260.1"/>
    </source>
</evidence>
<reference evidence="5" key="1">
    <citation type="journal article" date="2019" name="Int. J. Syst. Evol. Microbiol.">
        <title>The Global Catalogue of Microorganisms (GCM) 10K type strain sequencing project: providing services to taxonomists for standard genome sequencing and annotation.</title>
        <authorList>
            <consortium name="The Broad Institute Genomics Platform"/>
            <consortium name="The Broad Institute Genome Sequencing Center for Infectious Disease"/>
            <person name="Wu L."/>
            <person name="Ma J."/>
        </authorList>
    </citation>
    <scope>NUCLEOTIDE SEQUENCE [LARGE SCALE GENOMIC DNA]</scope>
    <source>
        <strain evidence="5">JCM 16702</strain>
    </source>
</reference>
<evidence type="ECO:0000313" key="5">
    <source>
        <dbReference type="Proteomes" id="UP001500683"/>
    </source>
</evidence>
<evidence type="ECO:0000256" key="2">
    <source>
        <dbReference type="SAM" id="Phobius"/>
    </source>
</evidence>
<accession>A0ABP7WL22</accession>
<feature type="domain" description="DUF4350" evidence="3">
    <location>
        <begin position="71"/>
        <end position="241"/>
    </location>
</feature>